<gene>
    <name evidence="1" type="ORF">H4P12_08755</name>
</gene>
<organism evidence="1 2">
    <name type="scientific">Paracoccus amoyensis</name>
    <dbReference type="NCBI Taxonomy" id="2760093"/>
    <lineage>
        <taxon>Bacteria</taxon>
        <taxon>Pseudomonadati</taxon>
        <taxon>Pseudomonadota</taxon>
        <taxon>Alphaproteobacteria</taxon>
        <taxon>Rhodobacterales</taxon>
        <taxon>Paracoccaceae</taxon>
        <taxon>Paracoccus</taxon>
    </lineage>
</organism>
<keyword evidence="2" id="KW-1185">Reference proteome</keyword>
<dbReference type="AlphaFoldDB" id="A0A926GB98"/>
<protein>
    <submittedName>
        <fullName evidence="1">DUF393 domain-containing protein</fullName>
    </submittedName>
</protein>
<evidence type="ECO:0000313" key="1">
    <source>
        <dbReference type="EMBL" id="MBC9246801.1"/>
    </source>
</evidence>
<dbReference type="Pfam" id="PF04134">
    <property type="entry name" value="DCC1-like"/>
    <property type="match status" value="1"/>
</dbReference>
<dbReference type="GO" id="GO:0015035">
    <property type="term" value="F:protein-disulfide reductase activity"/>
    <property type="evidence" value="ECO:0007669"/>
    <property type="project" value="InterPro"/>
</dbReference>
<sequence length="118" mass="13233">MSIEIFYDGECPFCSAYVRMLNLQRNVGQVDLIDMRANDPRFRALVDDGLNPNAGMVVRYGQTNYVGAEAVRILSILSQNGGAFTWLMRSPHRAAIIYPVLRACRNGALRLLGRKQIT</sequence>
<reference evidence="1" key="1">
    <citation type="submission" date="2020-08" db="EMBL/GenBank/DDBJ databases">
        <title>Paracoccus amoyensis sp. nov., isolated from the surface seawater at coast of Xiamen, Fujian.</title>
        <authorList>
            <person name="Lyu L."/>
        </authorList>
    </citation>
    <scope>NUCLEOTIDE SEQUENCE</scope>
    <source>
        <strain evidence="1">11-3</strain>
    </source>
</reference>
<dbReference type="EMBL" id="JACOQL010000002">
    <property type="protein sequence ID" value="MBC9246801.1"/>
    <property type="molecule type" value="Genomic_DNA"/>
</dbReference>
<accession>A0A926GB98</accession>
<dbReference type="InterPro" id="IPR007263">
    <property type="entry name" value="DCC1-like"/>
</dbReference>
<dbReference type="RefSeq" id="WP_187793251.1">
    <property type="nucleotide sequence ID" value="NZ_JACOQL010000002.1"/>
</dbReference>
<dbReference type="Proteomes" id="UP000608594">
    <property type="component" value="Unassembled WGS sequence"/>
</dbReference>
<name>A0A926GB98_9RHOB</name>
<comment type="caution">
    <text evidence="1">The sequence shown here is derived from an EMBL/GenBank/DDBJ whole genome shotgun (WGS) entry which is preliminary data.</text>
</comment>
<evidence type="ECO:0000313" key="2">
    <source>
        <dbReference type="Proteomes" id="UP000608594"/>
    </source>
</evidence>
<proteinExistence type="predicted"/>